<evidence type="ECO:0000313" key="16">
    <source>
        <dbReference type="Proteomes" id="UP000668214"/>
    </source>
</evidence>
<keyword evidence="12" id="KW-0378">Hydrolase</keyword>
<dbReference type="CDD" id="cd06461">
    <property type="entry name" value="M2_ACE"/>
    <property type="match status" value="1"/>
</dbReference>
<proteinExistence type="inferred from homology"/>
<accession>A0A836EDE2</accession>
<dbReference type="GO" id="GO:0005886">
    <property type="term" value="C:plasma membrane"/>
    <property type="evidence" value="ECO:0007669"/>
    <property type="project" value="TreeGrafter"/>
</dbReference>
<feature type="domain" description="CCDC113/CCDC96 coiled-coil" evidence="14">
    <location>
        <begin position="247"/>
        <end position="369"/>
    </location>
</feature>
<keyword evidence="4 6" id="KW-0325">Glycoprotein</keyword>
<evidence type="ECO:0000256" key="8">
    <source>
        <dbReference type="PIRSR" id="PIRSR601548-3"/>
    </source>
</evidence>
<feature type="binding site" evidence="10">
    <location>
        <position position="812"/>
    </location>
    <ligand>
        <name>Zn(2+)</name>
        <dbReference type="ChEBI" id="CHEBI:29105"/>
        <label>2</label>
        <note>catalytic</note>
    </ligand>
</feature>
<feature type="binding site" evidence="10">
    <location>
        <position position="836"/>
    </location>
    <ligand>
        <name>Zn(2+)</name>
        <dbReference type="ChEBI" id="CHEBI:29105"/>
        <label>2</label>
        <note>catalytic</note>
    </ligand>
</feature>
<dbReference type="GO" id="GO:0004180">
    <property type="term" value="F:carboxypeptidase activity"/>
    <property type="evidence" value="ECO:0007669"/>
    <property type="project" value="UniProtKB-KW"/>
</dbReference>
<feature type="transmembrane region" description="Helical" evidence="13">
    <location>
        <begin position="1079"/>
        <end position="1098"/>
    </location>
</feature>
<feature type="non-terminal residue" evidence="15">
    <location>
        <position position="1"/>
    </location>
</feature>
<feature type="disulfide bond" evidence="9">
    <location>
        <begin position="575"/>
        <end position="584"/>
    </location>
</feature>
<keyword evidence="16" id="KW-1185">Reference proteome</keyword>
<feature type="active site" description="Proton acceptor 1" evidence="5">
    <location>
        <position position="809"/>
    </location>
</feature>
<dbReference type="EC" id="3.4.-.-" evidence="12"/>
<evidence type="ECO:0000256" key="9">
    <source>
        <dbReference type="PIRSR" id="PIRSR601548-4"/>
    </source>
</evidence>
<organism evidence="15 16">
    <name type="scientific">Pseudoatta argentina</name>
    <dbReference type="NCBI Taxonomy" id="621737"/>
    <lineage>
        <taxon>Eukaryota</taxon>
        <taxon>Metazoa</taxon>
        <taxon>Ecdysozoa</taxon>
        <taxon>Arthropoda</taxon>
        <taxon>Hexapoda</taxon>
        <taxon>Insecta</taxon>
        <taxon>Pterygota</taxon>
        <taxon>Neoptera</taxon>
        <taxon>Endopterygota</taxon>
        <taxon>Hymenoptera</taxon>
        <taxon>Apocrita</taxon>
        <taxon>Aculeata</taxon>
        <taxon>Formicoidea</taxon>
        <taxon>Formicidae</taxon>
        <taxon>Myrmicinae</taxon>
        <taxon>Pseudoatta</taxon>
    </lineage>
</organism>
<keyword evidence="3 9" id="KW-1015">Disulfide bond</keyword>
<keyword evidence="12" id="KW-0121">Carboxypeptidase</keyword>
<evidence type="ECO:0000256" key="11">
    <source>
        <dbReference type="PROSITE-ProRule" id="PRU01355"/>
    </source>
</evidence>
<dbReference type="GO" id="GO:0046872">
    <property type="term" value="F:metal ion binding"/>
    <property type="evidence" value="ECO:0007669"/>
    <property type="project" value="UniProtKB-KW"/>
</dbReference>
<keyword evidence="12" id="KW-0645">Protease</keyword>
<keyword evidence="13" id="KW-1133">Transmembrane helix</keyword>
<protein>
    <recommendedName>
        <fullName evidence="12">Angiotensin-converting enzyme</fullName>
        <ecNumber evidence="12">3.4.-.-</ecNumber>
    </recommendedName>
</protein>
<feature type="glycosylation site" description="N-linked (GlcNAc...) asparagine" evidence="6">
    <location>
        <position position="495"/>
    </location>
</feature>
<evidence type="ECO:0000256" key="12">
    <source>
        <dbReference type="RuleBase" id="RU361144"/>
    </source>
</evidence>
<keyword evidence="2" id="KW-0732">Signal</keyword>
<comment type="similarity">
    <text evidence="1 11 12">Belongs to the peptidase M2 family.</text>
</comment>
<feature type="binding site" evidence="8">
    <location>
        <position position="812"/>
    </location>
    <ligand>
        <name>Zn(2+)</name>
        <dbReference type="ChEBI" id="CHEBI:29105"/>
        <label>1</label>
        <note>catalytic</note>
    </ligand>
</feature>
<evidence type="ECO:0000313" key="15">
    <source>
        <dbReference type="EMBL" id="KAG5319565.1"/>
    </source>
</evidence>
<feature type="active site" description="Proton acceptor 2" evidence="7">
    <location>
        <position position="809"/>
    </location>
</feature>
<evidence type="ECO:0000256" key="13">
    <source>
        <dbReference type="SAM" id="Phobius"/>
    </source>
</evidence>
<reference evidence="15" key="1">
    <citation type="submission" date="2020-02" db="EMBL/GenBank/DDBJ databases">
        <title>Relaxed selection underlies rapid genomic changes in the transitions from sociality to social parasitism in ants.</title>
        <authorList>
            <person name="Bi X."/>
        </authorList>
    </citation>
    <scope>NUCLEOTIDE SEQUENCE</scope>
    <source>
        <strain evidence="15">BGI-DK2014c</strain>
        <tissue evidence="15">Whole body</tissue>
    </source>
</reference>
<evidence type="ECO:0000256" key="3">
    <source>
        <dbReference type="ARBA" id="ARBA00023157"/>
    </source>
</evidence>
<dbReference type="PANTHER" id="PTHR10514:SF45">
    <property type="entry name" value="ANGIOTENSIN-CONVERTING ENZYME"/>
    <property type="match status" value="1"/>
</dbReference>
<evidence type="ECO:0000256" key="7">
    <source>
        <dbReference type="PIRSR" id="PIRSR601548-11"/>
    </source>
</evidence>
<dbReference type="PRINTS" id="PR00791">
    <property type="entry name" value="PEPDIPTASEA"/>
</dbReference>
<comment type="caution">
    <text evidence="15">The sequence shown here is derived from an EMBL/GenBank/DDBJ whole genome shotgun (WGS) entry which is preliminary data.</text>
</comment>
<sequence>MIRQDSTFSIGSSVLIKQDEFCYYEDMTESELRQVLENVIYSNVFLRLENDIFEQYLMRRNPESVQKIAQILETAKRVQKIAPQHSRVSPVTSASGSLVNVRDNDVASVVSVTPSRHITPSLLTAKALNGGTKFLQLHFLLNHRLTYMHRIEMVNTEIRELQKKFKTIEQTSTKKKIYLRARIEENQISIREILKSREEFEENVVQKGVDIITGKIPAEKFIRYIKDLNLLCRFIEDSLKVVDLITEQIRLKMATIKGQIKKVKLLLRNRKELGETLRVIDFEQLNIENKICLQKIDEKNQYLLEMKRNAGRYNIALSKHKKKVDGLVLIINQVRNKIVSKKQEIVKLQSKQIATKIEIDKEKKQLKSIMELINNFEWLFNSVVERLTDCCAKVYKFKEHCIFVENEKHLKIYTKRFVMSITDATINLLQRIMTIGIRNVIAFFVIVLYGETHGKYLEGLNVNLGDALVFLREYDSAASLMCTRVMIAQWNFATNVTDANHQKMVDEQILKLKFERASWRKAVTFAWSRIPDPLARRELKMIATKGRSSLTDDKFNEIHHLIAEMKEIYVKARVCSYKQIDGECNLSLDYDLNKIMVTSKDYDELLHYWHAWHEVIGPQLQNKYLRYVQLANRAAKLNGFADAGDQMRELFEDEYFQQNMAEIMSAVTPLYKNLFTYVRSKLIERYGDRIREDGPLPAHVLGDMWSQNWEGLFELVQPFPASRKLDVTLDMMIQGITPIRMFQIAEEFFTSLGMKPMPPEFWKFSILEKPIDREIKCTPSAWDFCNRIDYRIKQCTRVTMEDLLSTHYEMAHLQYYLQYKDHPLLFRNEAIPGFHEAVSDAIGLSIFTRQHLHKIGLHNNLTDNYDSSINFLMLMALRKVAYMPFAYIVDRWRWRVFSDGVEDMTAHWWELRLQYQGIVPPVPRFERNFDPAAKYHIPADSPYTKYFVSTVLQFQLFQSLCEISGHTGELHTCDLYRSREAGRLLLDILSMGASKPWQDVVKHMTRSRTNRIDAGAMLKYFEPLNAWLKRQNEMQPVIGWITSRDDRMYLVKIGIFHFISELFAQWYENSARRIELWSLFPLLLVTAKIIIYINNYILHPVI</sequence>
<evidence type="ECO:0000256" key="5">
    <source>
        <dbReference type="PIRSR" id="PIRSR601548-1"/>
    </source>
</evidence>
<keyword evidence="13" id="KW-0812">Transmembrane</keyword>
<dbReference type="InterPro" id="IPR025254">
    <property type="entry name" value="CCDC113/CCDC96_CC"/>
</dbReference>
<feature type="non-terminal residue" evidence="15">
    <location>
        <position position="1102"/>
    </location>
</feature>
<feature type="binding site" evidence="8">
    <location>
        <position position="836"/>
    </location>
    <ligand>
        <name>Zn(2+)</name>
        <dbReference type="ChEBI" id="CHEBI:29105"/>
        <label>1</label>
        <note>catalytic</note>
    </ligand>
</feature>
<dbReference type="PANTHER" id="PTHR10514">
    <property type="entry name" value="ANGIOTENSIN-CONVERTING ENZYME"/>
    <property type="match status" value="1"/>
</dbReference>
<keyword evidence="8 12" id="KW-0479">Metal-binding</keyword>
<dbReference type="Proteomes" id="UP000668214">
    <property type="component" value="Unassembled WGS sequence"/>
</dbReference>
<evidence type="ECO:0000256" key="6">
    <source>
        <dbReference type="PIRSR" id="PIRSR601548-10"/>
    </source>
</evidence>
<evidence type="ECO:0000256" key="10">
    <source>
        <dbReference type="PIRSR" id="PIRSR601548-8"/>
    </source>
</evidence>
<keyword evidence="12" id="KW-0482">Metalloprotease</keyword>
<dbReference type="Pfam" id="PF13870">
    <property type="entry name" value="CCDC113_CCDC96_CC"/>
    <property type="match status" value="1"/>
</dbReference>
<evidence type="ECO:0000256" key="1">
    <source>
        <dbReference type="ARBA" id="ARBA00008139"/>
    </source>
</evidence>
<evidence type="ECO:0000256" key="4">
    <source>
        <dbReference type="ARBA" id="ARBA00023180"/>
    </source>
</evidence>
<dbReference type="GO" id="GO:0006508">
    <property type="term" value="P:proteolysis"/>
    <property type="evidence" value="ECO:0007669"/>
    <property type="project" value="UniProtKB-KW"/>
</dbReference>
<feature type="disulfide bond" evidence="9">
    <location>
        <begin position="961"/>
        <end position="973"/>
    </location>
</feature>
<keyword evidence="13" id="KW-0472">Membrane</keyword>
<dbReference type="GO" id="GO:0008241">
    <property type="term" value="F:peptidyl-dipeptidase activity"/>
    <property type="evidence" value="ECO:0007669"/>
    <property type="project" value="InterPro"/>
</dbReference>
<name>A0A836EDE2_9HYME</name>
<dbReference type="Pfam" id="PF01401">
    <property type="entry name" value="Peptidase_M2"/>
    <property type="match status" value="1"/>
</dbReference>
<feature type="active site" description="Proton donor 1" evidence="5">
    <location>
        <position position="936"/>
    </location>
</feature>
<dbReference type="AlphaFoldDB" id="A0A836EDE2"/>
<dbReference type="SUPFAM" id="SSF55486">
    <property type="entry name" value="Metalloproteases ('zincins'), catalytic domain"/>
    <property type="match status" value="1"/>
</dbReference>
<dbReference type="InterPro" id="IPR001548">
    <property type="entry name" value="Peptidase_M2"/>
</dbReference>
<feature type="active site" description="Proton donor 2" evidence="7">
    <location>
        <position position="936"/>
    </location>
</feature>
<evidence type="ECO:0000259" key="14">
    <source>
        <dbReference type="Pfam" id="PF13870"/>
    </source>
</evidence>
<keyword evidence="8 12" id="KW-0862">Zinc</keyword>
<dbReference type="EMBL" id="JAANIA010001671">
    <property type="protein sequence ID" value="KAG5319565.1"/>
    <property type="molecule type" value="Genomic_DNA"/>
</dbReference>
<evidence type="ECO:0000256" key="2">
    <source>
        <dbReference type="ARBA" id="ARBA00022729"/>
    </source>
</evidence>
<comment type="caution">
    <text evidence="11">Lacks conserved residue(s) required for the propagation of feature annotation.</text>
</comment>
<comment type="cofactor">
    <cofactor evidence="12">
        <name>Zn(2+)</name>
        <dbReference type="ChEBI" id="CHEBI:29105"/>
    </cofactor>
    <text evidence="12">Binds 1 zinc ion per subunit.</text>
</comment>
<gene>
    <name evidence="15" type="primary">Ace_2</name>
    <name evidence="15" type="ORF">G6Z78_0012193</name>
</gene>
<dbReference type="PROSITE" id="PS52011">
    <property type="entry name" value="PEPTIDASE_M2"/>
    <property type="match status" value="1"/>
</dbReference>
<feature type="disulfide bond" evidence="9 11">
    <location>
        <begin position="777"/>
        <end position="795"/>
    </location>
</feature>
<dbReference type="GO" id="GO:0008237">
    <property type="term" value="F:metallopeptidase activity"/>
    <property type="evidence" value="ECO:0007669"/>
    <property type="project" value="UniProtKB-KW"/>
</dbReference>